<keyword evidence="2" id="KW-1185">Reference proteome</keyword>
<gene>
    <name evidence="1" type="ORF">J3Q64DRAFT_1743205</name>
</gene>
<evidence type="ECO:0008006" key="3">
    <source>
        <dbReference type="Google" id="ProtNLM"/>
    </source>
</evidence>
<evidence type="ECO:0000313" key="2">
    <source>
        <dbReference type="Proteomes" id="UP001448207"/>
    </source>
</evidence>
<accession>A0ABR3AY13</accession>
<proteinExistence type="predicted"/>
<protein>
    <recommendedName>
        <fullName evidence="3">Protein kinase domain-containing protein</fullName>
    </recommendedName>
</protein>
<comment type="caution">
    <text evidence="1">The sequence shown here is derived from an EMBL/GenBank/DDBJ whole genome shotgun (WGS) entry which is preliminary data.</text>
</comment>
<evidence type="ECO:0000313" key="1">
    <source>
        <dbReference type="EMBL" id="KAL0085316.1"/>
    </source>
</evidence>
<dbReference type="Proteomes" id="UP001448207">
    <property type="component" value="Unassembled WGS sequence"/>
</dbReference>
<sequence>MFQDHNISIKSGEAVSDATSRAIAANNCLTSDFSLRIDLLVHNPCYNIHNEHCCIKFKRQDARTGLLTSQQSKSIRINGAILNDLIVKTNADDIYLAYIDFWGSDGYIAGMKLFENVYLVDQISSIHMSVYLIEIEYFCATIKYLHQLRQHILH</sequence>
<reference evidence="1 2" key="1">
    <citation type="submission" date="2024-04" db="EMBL/GenBank/DDBJ databases">
        <title>Symmetric and asymmetric DNA N6-adenine methylation regulates different biological responses in Mucorales.</title>
        <authorList>
            <consortium name="Lawrence Berkeley National Laboratory"/>
            <person name="Lax C."/>
            <person name="Mondo S.J."/>
            <person name="Osorio-Concepcion M."/>
            <person name="Muszewska A."/>
            <person name="Corrochano-Luque M."/>
            <person name="Gutierrez G."/>
            <person name="Riley R."/>
            <person name="Lipzen A."/>
            <person name="Guo J."/>
            <person name="Hundley H."/>
            <person name="Amirebrahimi M."/>
            <person name="Ng V."/>
            <person name="Lorenzo-Gutierrez D."/>
            <person name="Binder U."/>
            <person name="Yang J."/>
            <person name="Song Y."/>
            <person name="Canovas D."/>
            <person name="Navarro E."/>
            <person name="Freitag M."/>
            <person name="Gabaldon T."/>
            <person name="Grigoriev I.V."/>
            <person name="Corrochano L.M."/>
            <person name="Nicolas F.E."/>
            <person name="Garre V."/>
        </authorList>
    </citation>
    <scope>NUCLEOTIDE SEQUENCE [LARGE SCALE GENOMIC DNA]</scope>
    <source>
        <strain evidence="1 2">L51</strain>
    </source>
</reference>
<name>A0ABR3AY13_PHYBL</name>
<organism evidence="1 2">
    <name type="scientific">Phycomyces blakesleeanus</name>
    <dbReference type="NCBI Taxonomy" id="4837"/>
    <lineage>
        <taxon>Eukaryota</taxon>
        <taxon>Fungi</taxon>
        <taxon>Fungi incertae sedis</taxon>
        <taxon>Mucoromycota</taxon>
        <taxon>Mucoromycotina</taxon>
        <taxon>Mucoromycetes</taxon>
        <taxon>Mucorales</taxon>
        <taxon>Phycomycetaceae</taxon>
        <taxon>Phycomyces</taxon>
    </lineage>
</organism>
<dbReference type="EMBL" id="JBCLYO010000010">
    <property type="protein sequence ID" value="KAL0085316.1"/>
    <property type="molecule type" value="Genomic_DNA"/>
</dbReference>